<dbReference type="EMBL" id="CM004466">
    <property type="protein sequence ID" value="OCT99727.1"/>
    <property type="molecule type" value="Genomic_DNA"/>
</dbReference>
<gene>
    <name evidence="1" type="ORF">XELAEV_18005508mg</name>
</gene>
<evidence type="ECO:0000313" key="2">
    <source>
        <dbReference type="Proteomes" id="UP000694892"/>
    </source>
</evidence>
<sequence length="67" mass="8277">MWKEVDVDVLHFKVPKLNNSEEIPTARVEVKIQDAKRKFHKDTRYPVWKQKLSFPLKDPRKRLYRLW</sequence>
<reference evidence="2" key="1">
    <citation type="journal article" date="2016" name="Nature">
        <title>Genome evolution in the allotetraploid frog Xenopus laevis.</title>
        <authorList>
            <person name="Session A.M."/>
            <person name="Uno Y."/>
            <person name="Kwon T."/>
            <person name="Chapman J.A."/>
            <person name="Toyoda A."/>
            <person name="Takahashi S."/>
            <person name="Fukui A."/>
            <person name="Hikosaka A."/>
            <person name="Suzuki A."/>
            <person name="Kondo M."/>
            <person name="van Heeringen S.J."/>
            <person name="Quigley I."/>
            <person name="Heinz S."/>
            <person name="Ogino H."/>
            <person name="Ochi H."/>
            <person name="Hellsten U."/>
            <person name="Lyons J.B."/>
            <person name="Simakov O."/>
            <person name="Putnam N."/>
            <person name="Stites J."/>
            <person name="Kuroki Y."/>
            <person name="Tanaka T."/>
            <person name="Michiue T."/>
            <person name="Watanabe M."/>
            <person name="Bogdanovic O."/>
            <person name="Lister R."/>
            <person name="Georgiou G."/>
            <person name="Paranjpe S.S."/>
            <person name="van Kruijsbergen I."/>
            <person name="Shu S."/>
            <person name="Carlson J."/>
            <person name="Kinoshita T."/>
            <person name="Ohta Y."/>
            <person name="Mawaribuchi S."/>
            <person name="Jenkins J."/>
            <person name="Grimwood J."/>
            <person name="Schmutz J."/>
            <person name="Mitros T."/>
            <person name="Mozaffari S.V."/>
            <person name="Suzuki Y."/>
            <person name="Haramoto Y."/>
            <person name="Yamamoto T.S."/>
            <person name="Takagi C."/>
            <person name="Heald R."/>
            <person name="Miller K."/>
            <person name="Haudenschild C."/>
            <person name="Kitzman J."/>
            <person name="Nakayama T."/>
            <person name="Izutsu Y."/>
            <person name="Robert J."/>
            <person name="Fortriede J."/>
            <person name="Burns K."/>
            <person name="Lotay V."/>
            <person name="Karimi K."/>
            <person name="Yasuoka Y."/>
            <person name="Dichmann D.S."/>
            <person name="Flajnik M.F."/>
            <person name="Houston D.W."/>
            <person name="Shendure J."/>
            <person name="DuPasquier L."/>
            <person name="Vize P.D."/>
            <person name="Zorn A.M."/>
            <person name="Ito M."/>
            <person name="Marcotte E.M."/>
            <person name="Wallingford J.B."/>
            <person name="Ito Y."/>
            <person name="Asashima M."/>
            <person name="Ueno N."/>
            <person name="Matsuda Y."/>
            <person name="Veenstra G.J."/>
            <person name="Fujiyama A."/>
            <person name="Harland R.M."/>
            <person name="Taira M."/>
            <person name="Rokhsar D.S."/>
        </authorList>
    </citation>
    <scope>NUCLEOTIDE SEQUENCE [LARGE SCALE GENOMIC DNA]</scope>
    <source>
        <strain evidence="2">J</strain>
    </source>
</reference>
<organism evidence="1 2">
    <name type="scientific">Xenopus laevis</name>
    <name type="common">African clawed frog</name>
    <dbReference type="NCBI Taxonomy" id="8355"/>
    <lineage>
        <taxon>Eukaryota</taxon>
        <taxon>Metazoa</taxon>
        <taxon>Chordata</taxon>
        <taxon>Craniata</taxon>
        <taxon>Vertebrata</taxon>
        <taxon>Euteleostomi</taxon>
        <taxon>Amphibia</taxon>
        <taxon>Batrachia</taxon>
        <taxon>Anura</taxon>
        <taxon>Pipoidea</taxon>
        <taxon>Pipidae</taxon>
        <taxon>Xenopodinae</taxon>
        <taxon>Xenopus</taxon>
        <taxon>Xenopus</taxon>
    </lineage>
</organism>
<name>A0A974DXR7_XENLA</name>
<evidence type="ECO:0008006" key="3">
    <source>
        <dbReference type="Google" id="ProtNLM"/>
    </source>
</evidence>
<dbReference type="Proteomes" id="UP000694892">
    <property type="component" value="Chromosome 1L"/>
</dbReference>
<evidence type="ECO:0000313" key="1">
    <source>
        <dbReference type="EMBL" id="OCT99727.1"/>
    </source>
</evidence>
<accession>A0A974DXR7</accession>
<proteinExistence type="predicted"/>
<dbReference type="AlphaFoldDB" id="A0A974DXR7"/>
<protein>
    <recommendedName>
        <fullName evidence="3">C2 domain-containing protein</fullName>
    </recommendedName>
</protein>